<evidence type="ECO:0000313" key="2">
    <source>
        <dbReference type="Proteomes" id="UP000308197"/>
    </source>
</evidence>
<dbReference type="Proteomes" id="UP000308197">
    <property type="component" value="Unassembled WGS sequence"/>
</dbReference>
<reference evidence="1 2" key="1">
    <citation type="journal article" date="2019" name="Nat. Ecol. Evol.">
        <title>Megaphylogeny resolves global patterns of mushroom evolution.</title>
        <authorList>
            <person name="Varga T."/>
            <person name="Krizsan K."/>
            <person name="Foldi C."/>
            <person name="Dima B."/>
            <person name="Sanchez-Garcia M."/>
            <person name="Sanchez-Ramirez S."/>
            <person name="Szollosi G.J."/>
            <person name="Szarkandi J.G."/>
            <person name="Papp V."/>
            <person name="Albert L."/>
            <person name="Andreopoulos W."/>
            <person name="Angelini C."/>
            <person name="Antonin V."/>
            <person name="Barry K.W."/>
            <person name="Bougher N.L."/>
            <person name="Buchanan P."/>
            <person name="Buyck B."/>
            <person name="Bense V."/>
            <person name="Catcheside P."/>
            <person name="Chovatia M."/>
            <person name="Cooper J."/>
            <person name="Damon W."/>
            <person name="Desjardin D."/>
            <person name="Finy P."/>
            <person name="Geml J."/>
            <person name="Haridas S."/>
            <person name="Hughes K."/>
            <person name="Justo A."/>
            <person name="Karasinski D."/>
            <person name="Kautmanova I."/>
            <person name="Kiss B."/>
            <person name="Kocsube S."/>
            <person name="Kotiranta H."/>
            <person name="LaButti K.M."/>
            <person name="Lechner B.E."/>
            <person name="Liimatainen K."/>
            <person name="Lipzen A."/>
            <person name="Lukacs Z."/>
            <person name="Mihaltcheva S."/>
            <person name="Morgado L.N."/>
            <person name="Niskanen T."/>
            <person name="Noordeloos M.E."/>
            <person name="Ohm R.A."/>
            <person name="Ortiz-Santana B."/>
            <person name="Ovrebo C."/>
            <person name="Racz N."/>
            <person name="Riley R."/>
            <person name="Savchenko A."/>
            <person name="Shiryaev A."/>
            <person name="Soop K."/>
            <person name="Spirin V."/>
            <person name="Szebenyi C."/>
            <person name="Tomsovsky M."/>
            <person name="Tulloss R.E."/>
            <person name="Uehling J."/>
            <person name="Grigoriev I.V."/>
            <person name="Vagvolgyi C."/>
            <person name="Papp T."/>
            <person name="Martin F.M."/>
            <person name="Miettinen O."/>
            <person name="Hibbett D.S."/>
            <person name="Nagy L.G."/>
        </authorList>
    </citation>
    <scope>NUCLEOTIDE SEQUENCE [LARGE SCALE GENOMIC DNA]</scope>
    <source>
        <strain evidence="1 2">HHB13444</strain>
    </source>
</reference>
<proteinExistence type="predicted"/>
<dbReference type="EMBL" id="ML211714">
    <property type="protein sequence ID" value="TFK80749.1"/>
    <property type="molecule type" value="Genomic_DNA"/>
</dbReference>
<keyword evidence="2" id="KW-1185">Reference proteome</keyword>
<sequence length="332" mass="37189">MAGLSCEEATQKARQLGSEITDAIESSKHEVRKFLHLDADQAGADVLAAGVEQRFKKINTDYRLTARCTLMKERSQLRRQGDSVSVYLYLASASRHEAVELLEEVQALHAVDLPMEARTALACSLTPLEQQVRQLDDCIEEIERFRNSWGDAVQVLMLERRDFTSATGALCLRPVSLNILIKPSLSHVSILHDAWIGWDDTLARVDMEVDLATELFAACEAGGMEEVPFETLRISLAELVKMKHAVGVTTSDCRRALQDLKNMDESFRTPVELRSAMPYLEGRSVSIEQLSNARAEFERLGRTVSAVCKDLSILRQGTRDLIDKATRTRRVL</sequence>
<dbReference type="AlphaFoldDB" id="A0A5C3NVE9"/>
<dbReference type="InParanoid" id="A0A5C3NVE9"/>
<evidence type="ECO:0000313" key="1">
    <source>
        <dbReference type="EMBL" id="TFK80749.1"/>
    </source>
</evidence>
<name>A0A5C3NVE9_9APHY</name>
<protein>
    <submittedName>
        <fullName evidence="1">Uncharacterized protein</fullName>
    </submittedName>
</protein>
<accession>A0A5C3NVE9</accession>
<gene>
    <name evidence="1" type="ORF">K466DRAFT_605076</name>
</gene>
<organism evidence="1 2">
    <name type="scientific">Polyporus arcularius HHB13444</name>
    <dbReference type="NCBI Taxonomy" id="1314778"/>
    <lineage>
        <taxon>Eukaryota</taxon>
        <taxon>Fungi</taxon>
        <taxon>Dikarya</taxon>
        <taxon>Basidiomycota</taxon>
        <taxon>Agaricomycotina</taxon>
        <taxon>Agaricomycetes</taxon>
        <taxon>Polyporales</taxon>
        <taxon>Polyporaceae</taxon>
        <taxon>Polyporus</taxon>
    </lineage>
</organism>